<dbReference type="KEGG" id="pmai:CF386_11855"/>
<evidence type="ECO:0000256" key="3">
    <source>
        <dbReference type="ARBA" id="ARBA00022729"/>
    </source>
</evidence>
<dbReference type="Gene3D" id="3.90.1720.10">
    <property type="entry name" value="endopeptidase domain like (from Nostoc punctiforme)"/>
    <property type="match status" value="1"/>
</dbReference>
<dbReference type="GO" id="GO:0006508">
    <property type="term" value="P:proteolysis"/>
    <property type="evidence" value="ECO:0007669"/>
    <property type="project" value="UniProtKB-KW"/>
</dbReference>
<dbReference type="PANTHER" id="PTHR47360:SF1">
    <property type="entry name" value="ENDOPEPTIDASE NLPC-RELATED"/>
    <property type="match status" value="1"/>
</dbReference>
<organism evidence="8 9">
    <name type="scientific">Paraphotobacterium marinum</name>
    <dbReference type="NCBI Taxonomy" id="1755811"/>
    <lineage>
        <taxon>Bacteria</taxon>
        <taxon>Pseudomonadati</taxon>
        <taxon>Pseudomonadota</taxon>
        <taxon>Gammaproteobacteria</taxon>
        <taxon>Vibrionales</taxon>
        <taxon>Vibrionaceae</taxon>
        <taxon>Paraphotobacterium</taxon>
    </lineage>
</organism>
<dbReference type="PROSITE" id="PS51935">
    <property type="entry name" value="NLPC_P60"/>
    <property type="match status" value="1"/>
</dbReference>
<keyword evidence="9" id="KW-1185">Reference proteome</keyword>
<feature type="chain" id="PRO_5012307390" evidence="6">
    <location>
        <begin position="23"/>
        <end position="169"/>
    </location>
</feature>
<keyword evidence="2" id="KW-0645">Protease</keyword>
<evidence type="ECO:0000256" key="4">
    <source>
        <dbReference type="ARBA" id="ARBA00022801"/>
    </source>
</evidence>
<accession>A0A220VHJ9</accession>
<dbReference type="InterPro" id="IPR000064">
    <property type="entry name" value="NLP_P60_dom"/>
</dbReference>
<feature type="domain" description="NlpC/P60" evidence="7">
    <location>
        <begin position="46"/>
        <end position="167"/>
    </location>
</feature>
<dbReference type="SUPFAM" id="SSF54001">
    <property type="entry name" value="Cysteine proteinases"/>
    <property type="match status" value="1"/>
</dbReference>
<dbReference type="InterPro" id="IPR052062">
    <property type="entry name" value="Murein_DD/LD_carboxypeptidase"/>
</dbReference>
<keyword evidence="5" id="KW-0788">Thiol protease</keyword>
<keyword evidence="3 6" id="KW-0732">Signal</keyword>
<reference evidence="8 9" key="1">
    <citation type="journal article" date="2016" name="Int. J. Syst. Evol. Microbiol.">
        <title>Paraphotobacterium marinum gen. nov., sp. nov., a member of the family Vibrionaceae, isolated from surface seawater.</title>
        <authorList>
            <person name="Huang Z."/>
            <person name="Dong C."/>
            <person name="Shao Z."/>
        </authorList>
    </citation>
    <scope>NUCLEOTIDE SEQUENCE [LARGE SCALE GENOMIC DNA]</scope>
    <source>
        <strain evidence="8 9">NSCS20N07D</strain>
    </source>
</reference>
<proteinExistence type="inferred from homology"/>
<feature type="signal peptide" evidence="6">
    <location>
        <begin position="1"/>
        <end position="22"/>
    </location>
</feature>
<dbReference type="EMBL" id="CP022356">
    <property type="protein sequence ID" value="ASK79730.1"/>
    <property type="molecule type" value="Genomic_DNA"/>
</dbReference>
<dbReference type="OrthoDB" id="9807055at2"/>
<dbReference type="GO" id="GO:0008234">
    <property type="term" value="F:cysteine-type peptidase activity"/>
    <property type="evidence" value="ECO:0007669"/>
    <property type="project" value="UniProtKB-KW"/>
</dbReference>
<evidence type="ECO:0000313" key="8">
    <source>
        <dbReference type="EMBL" id="ASK79730.1"/>
    </source>
</evidence>
<evidence type="ECO:0000256" key="1">
    <source>
        <dbReference type="ARBA" id="ARBA00007074"/>
    </source>
</evidence>
<dbReference type="Pfam" id="PF00877">
    <property type="entry name" value="NLPC_P60"/>
    <property type="match status" value="1"/>
</dbReference>
<dbReference type="Proteomes" id="UP000242175">
    <property type="component" value="Chromosome small"/>
</dbReference>
<evidence type="ECO:0000256" key="2">
    <source>
        <dbReference type="ARBA" id="ARBA00022670"/>
    </source>
</evidence>
<keyword evidence="4" id="KW-0378">Hydrolase</keyword>
<evidence type="ECO:0000259" key="7">
    <source>
        <dbReference type="PROSITE" id="PS51935"/>
    </source>
</evidence>
<dbReference type="PROSITE" id="PS51257">
    <property type="entry name" value="PROKAR_LIPOPROTEIN"/>
    <property type="match status" value="1"/>
</dbReference>
<dbReference type="RefSeq" id="WP_089074638.1">
    <property type="nucleotide sequence ID" value="NZ_CBCSAM010000003.1"/>
</dbReference>
<name>A0A220VHJ9_9GAMM</name>
<dbReference type="PANTHER" id="PTHR47360">
    <property type="entry name" value="MUREIN DD-ENDOPEPTIDASE MEPS/MUREIN LD-CARBOXYPEPTIDASE"/>
    <property type="match status" value="1"/>
</dbReference>
<protein>
    <submittedName>
        <fullName evidence="8">Peptidase P60</fullName>
    </submittedName>
</protein>
<dbReference type="AlphaFoldDB" id="A0A220VHJ9"/>
<dbReference type="InterPro" id="IPR038765">
    <property type="entry name" value="Papain-like_cys_pep_sf"/>
</dbReference>
<evidence type="ECO:0000313" key="9">
    <source>
        <dbReference type="Proteomes" id="UP000242175"/>
    </source>
</evidence>
<evidence type="ECO:0000256" key="5">
    <source>
        <dbReference type="ARBA" id="ARBA00022807"/>
    </source>
</evidence>
<evidence type="ECO:0000256" key="6">
    <source>
        <dbReference type="SAM" id="SignalP"/>
    </source>
</evidence>
<comment type="similarity">
    <text evidence="1">Belongs to the peptidase C40 family.</text>
</comment>
<gene>
    <name evidence="8" type="ORF">CF386_11855</name>
</gene>
<sequence>MTKRLFSRWTLFFCLSILAGCAGTQNNKNLLDSEKNTTHKFSKDEKTNLRKIHSVYSSWHGVPYKYGGTSRRGLDCSSFVQKVYKNAFNINLPRTTKQQVKLGRWIPEETAKVGDLVFFKTGRNTRHVGVYIGNGKFVDSASSTGVTESSLDSYFWRSHFWQFRRVAPI</sequence>